<evidence type="ECO:0000313" key="9">
    <source>
        <dbReference type="EnsemblPlants" id="AUR62003464-RA:cds"/>
    </source>
</evidence>
<dbReference type="SMR" id="A0A803KWQ6"/>
<dbReference type="Pfam" id="PF23247">
    <property type="entry name" value="LRR_RPS2"/>
    <property type="match status" value="1"/>
</dbReference>
<dbReference type="OMA" id="WINCLTA"/>
<dbReference type="InterPro" id="IPR057135">
    <property type="entry name" value="At4g27190-like_LRR"/>
</dbReference>
<keyword evidence="10" id="KW-1185">Reference proteome</keyword>
<protein>
    <recommendedName>
        <fullName evidence="11">NB-ARC domain-containing protein</fullName>
    </recommendedName>
</protein>
<dbReference type="GeneID" id="110681744"/>
<dbReference type="SUPFAM" id="SSF52058">
    <property type="entry name" value="L domain-like"/>
    <property type="match status" value="1"/>
</dbReference>
<feature type="domain" description="NB-ARC" evidence="5">
    <location>
        <begin position="176"/>
        <end position="257"/>
    </location>
</feature>
<dbReference type="Pfam" id="PF25019">
    <property type="entry name" value="LRR_R13L1-DRL21"/>
    <property type="match status" value="1"/>
</dbReference>
<dbReference type="InterPro" id="IPR056789">
    <property type="entry name" value="LRR_R13L1-DRL21"/>
</dbReference>
<dbReference type="InterPro" id="IPR042197">
    <property type="entry name" value="Apaf_helical"/>
</dbReference>
<feature type="domain" description="Disease resistance protein At4g27190-like leucine-rich repeats" evidence="6">
    <location>
        <begin position="988"/>
        <end position="1150"/>
    </location>
</feature>
<evidence type="ECO:0000259" key="5">
    <source>
        <dbReference type="Pfam" id="PF00931"/>
    </source>
</evidence>
<dbReference type="Gene3D" id="3.40.50.300">
    <property type="entry name" value="P-loop containing nucleotide triphosphate hydrolases"/>
    <property type="match status" value="1"/>
</dbReference>
<feature type="domain" description="NB-ARC" evidence="5">
    <location>
        <begin position="302"/>
        <end position="404"/>
    </location>
</feature>
<dbReference type="PRINTS" id="PR00364">
    <property type="entry name" value="DISEASERSIST"/>
</dbReference>
<gene>
    <name evidence="9" type="primary">LOC110681744</name>
</gene>
<dbReference type="InterPro" id="IPR032675">
    <property type="entry name" value="LRR_dom_sf"/>
</dbReference>
<keyword evidence="1" id="KW-0433">Leucine-rich repeat</keyword>
<dbReference type="Gene3D" id="1.10.10.10">
    <property type="entry name" value="Winged helix-like DNA-binding domain superfamily/Winged helix DNA-binding domain"/>
    <property type="match status" value="1"/>
</dbReference>
<dbReference type="Gene3D" id="1.10.8.430">
    <property type="entry name" value="Helical domain of apoptotic protease-activating factors"/>
    <property type="match status" value="1"/>
</dbReference>
<dbReference type="SUPFAM" id="SSF52540">
    <property type="entry name" value="P-loop containing nucleoside triphosphate hydrolases"/>
    <property type="match status" value="1"/>
</dbReference>
<keyword evidence="3" id="KW-0611">Plant defense</keyword>
<reference evidence="9" key="2">
    <citation type="submission" date="2021-03" db="UniProtKB">
        <authorList>
            <consortium name="EnsemblPlants"/>
        </authorList>
    </citation>
    <scope>IDENTIFICATION</scope>
</reference>
<evidence type="ECO:0000256" key="4">
    <source>
        <dbReference type="SAM" id="MobiDB-lite"/>
    </source>
</evidence>
<dbReference type="PANTHER" id="PTHR36766:SF40">
    <property type="entry name" value="DISEASE RESISTANCE PROTEIN RGA3"/>
    <property type="match status" value="1"/>
</dbReference>
<dbReference type="RefSeq" id="XP_021713562.1">
    <property type="nucleotide sequence ID" value="XM_021857870.1"/>
</dbReference>
<dbReference type="EnsemblPlants" id="AUR62003464-RA">
    <property type="protein sequence ID" value="AUR62003464-RA:cds"/>
    <property type="gene ID" value="AUR62003464"/>
</dbReference>
<dbReference type="AlphaFoldDB" id="A0A803KWQ6"/>
<dbReference type="OrthoDB" id="5279713at2759"/>
<dbReference type="KEGG" id="cqi:110681744"/>
<feature type="region of interest" description="Disordered" evidence="4">
    <location>
        <begin position="286"/>
        <end position="309"/>
    </location>
</feature>
<dbReference type="Pfam" id="PF23559">
    <property type="entry name" value="WHD_DRP"/>
    <property type="match status" value="1"/>
</dbReference>
<evidence type="ECO:0000256" key="2">
    <source>
        <dbReference type="ARBA" id="ARBA00022737"/>
    </source>
</evidence>
<dbReference type="InterPro" id="IPR027417">
    <property type="entry name" value="P-loop_NTPase"/>
</dbReference>
<dbReference type="FunFam" id="1.10.10.10:FF:000322">
    <property type="entry name" value="Probable disease resistance protein At1g63360"/>
    <property type="match status" value="1"/>
</dbReference>
<evidence type="ECO:0000259" key="6">
    <source>
        <dbReference type="Pfam" id="PF23247"/>
    </source>
</evidence>
<accession>A0A803KWQ6</accession>
<evidence type="ECO:0000313" key="10">
    <source>
        <dbReference type="Proteomes" id="UP000596660"/>
    </source>
</evidence>
<feature type="domain" description="Disease resistance protein winged helix" evidence="7">
    <location>
        <begin position="482"/>
        <end position="550"/>
    </location>
</feature>
<evidence type="ECO:0000256" key="1">
    <source>
        <dbReference type="ARBA" id="ARBA00022614"/>
    </source>
</evidence>
<dbReference type="Gramene" id="AUR62003464-RA">
    <property type="protein sequence ID" value="AUR62003464-RA:cds"/>
    <property type="gene ID" value="AUR62003464"/>
</dbReference>
<organism evidence="9 10">
    <name type="scientific">Chenopodium quinoa</name>
    <name type="common">Quinoa</name>
    <dbReference type="NCBI Taxonomy" id="63459"/>
    <lineage>
        <taxon>Eukaryota</taxon>
        <taxon>Viridiplantae</taxon>
        <taxon>Streptophyta</taxon>
        <taxon>Embryophyta</taxon>
        <taxon>Tracheophyta</taxon>
        <taxon>Spermatophyta</taxon>
        <taxon>Magnoliopsida</taxon>
        <taxon>eudicotyledons</taxon>
        <taxon>Gunneridae</taxon>
        <taxon>Pentapetalae</taxon>
        <taxon>Caryophyllales</taxon>
        <taxon>Chenopodiaceae</taxon>
        <taxon>Chenopodioideae</taxon>
        <taxon>Atripliceae</taxon>
        <taxon>Chenopodium</taxon>
    </lineage>
</organism>
<dbReference type="Pfam" id="PF00931">
    <property type="entry name" value="NB-ARC"/>
    <property type="match status" value="2"/>
</dbReference>
<dbReference type="InterPro" id="IPR036388">
    <property type="entry name" value="WH-like_DNA-bd_sf"/>
</dbReference>
<dbReference type="InterPro" id="IPR002182">
    <property type="entry name" value="NB-ARC"/>
</dbReference>
<evidence type="ECO:0000256" key="3">
    <source>
        <dbReference type="ARBA" id="ARBA00022821"/>
    </source>
</evidence>
<feature type="domain" description="R13L1/DRL21-like LRR repeat region" evidence="8">
    <location>
        <begin position="766"/>
        <end position="909"/>
    </location>
</feature>
<name>A0A803KWQ6_CHEQI</name>
<dbReference type="SUPFAM" id="SSF52047">
    <property type="entry name" value="RNI-like"/>
    <property type="match status" value="1"/>
</dbReference>
<dbReference type="GO" id="GO:0006952">
    <property type="term" value="P:defense response"/>
    <property type="evidence" value="ECO:0007669"/>
    <property type="project" value="UniProtKB-KW"/>
</dbReference>
<dbReference type="PANTHER" id="PTHR36766">
    <property type="entry name" value="PLANT BROAD-SPECTRUM MILDEW RESISTANCE PROTEIN RPW8"/>
    <property type="match status" value="1"/>
</dbReference>
<keyword evidence="2" id="KW-0677">Repeat</keyword>
<evidence type="ECO:0000259" key="7">
    <source>
        <dbReference type="Pfam" id="PF23559"/>
    </source>
</evidence>
<evidence type="ECO:0008006" key="11">
    <source>
        <dbReference type="Google" id="ProtNLM"/>
    </source>
</evidence>
<proteinExistence type="predicted"/>
<evidence type="ECO:0000259" key="8">
    <source>
        <dbReference type="Pfam" id="PF25019"/>
    </source>
</evidence>
<dbReference type="Gene3D" id="3.80.10.10">
    <property type="entry name" value="Ribonuclease Inhibitor"/>
    <property type="match status" value="4"/>
</dbReference>
<sequence length="1232" mass="139546">MSAEQVTLVNLKRTLSDSENEKLLSSMEELQALRESIVIVNGAVAAAMKKNYHSSGSSLKNLGAPLYQADDLVDEIIARYRSGRLSGVAAADLERNLRYALHRVVSASNRITEKAGVRFSFSVPSSPMAKLSKVLGELGKKLEEQHGSIDDDLPVSSVDPPHDYTLSENEVIGRQRYKDNIIDNLLKHRENETSVSVIPITGSAGIGKSALAQLVYDDERVKNHFDLRMWFQVSEIANEREIIQEIVCSFANRGSNYRRNPKPAKSQHLNGLTFRDMLGCRSIDTSGIHPNTSTSKDEENMENSFTTKEKEDEDVNNNYERRLRKEIEGKLYLLVLDHVSIKKYGSPLKKLLAAGARGSRILWTTRLFEGPIFAKNEIMKFYKLQGLSEDDSKRLFNRFAFGKDSQEIEEKTTMVTEIVKNCDFVPLTVKVAASFLYDKNKDQWSCFTKELKDNKDKFEHVLHVSYNDLPTRLKACLNYCSLFPEDFRFNKHDLISLWIAQGFVHPPNQGESLEDAAEKYFLELSRRCFFEDVTTDCLGKIVTCKMTHIMCRKELQYSAGVESLHMTDKGVSLETTCKHVSLTCNQDSLKNISSSVLQAQSLRALFLVKEPDCDAKIDSLQCNTLISSFKCLRVLDLHDLGIEELPISIGKLIHLRYLDLSRNDGLETLPKSVTKLYNLQTLKLNSCTKLRRLLGNFGELTNLTRFEVDECDSLPCMPLGVEQLTKLKTMSRFVVGQDCCKDMVSSGLKALEKLNFLREDMVSSGLKALENLNDLRGRLEIELKRGWTATIEEASKAKLNEKIHLDKLKISWAKTVSNCKDTSQSSHNSNQEKVSHRQLLDNLQPNPELKILCIEGYKGQDFPDWAGVSMLASSLPNLIEISIEGCDKCTHLPPFGKLEYLKRLTLRHMANVKYVQREPFHQEPSPASPFFQNLEELNLHNFYKLKGWWKEKVPIKSKEQIPSFPRLSKLRIWNCPKLRSMPLFSGVEELDLRNINQMLLEESSKNFPTETHSIVKCLQIKDCSTLSSFAEVKKGLGGLASLKQLVIEKCHSLSSLASELSNLKSLGVLEISNCKELDLSDYVSNPWTSLASLHHLTLRDIPKMKTLPEGLKSVKTLKSLCISACTSLTELPSWINCLTALQHLQIKSCEAVTRLPNELKEVNSLKKVEITECSALMERCREPTGDDWHKIRHARVLLHKSWRYGHTSQNRSNVRALTDVKYIVIPIIAADT</sequence>
<dbReference type="InterPro" id="IPR058922">
    <property type="entry name" value="WHD_DRP"/>
</dbReference>
<dbReference type="Proteomes" id="UP000596660">
    <property type="component" value="Unplaced"/>
</dbReference>
<dbReference type="GO" id="GO:0043531">
    <property type="term" value="F:ADP binding"/>
    <property type="evidence" value="ECO:0007669"/>
    <property type="project" value="InterPro"/>
</dbReference>
<reference evidence="9" key="1">
    <citation type="journal article" date="2017" name="Nature">
        <title>The genome of Chenopodium quinoa.</title>
        <authorList>
            <person name="Jarvis D.E."/>
            <person name="Ho Y.S."/>
            <person name="Lightfoot D.J."/>
            <person name="Schmoeckel S.M."/>
            <person name="Li B."/>
            <person name="Borm T.J.A."/>
            <person name="Ohyanagi H."/>
            <person name="Mineta K."/>
            <person name="Michell C.T."/>
            <person name="Saber N."/>
            <person name="Kharbatia N.M."/>
            <person name="Rupper R.R."/>
            <person name="Sharp A.R."/>
            <person name="Dally N."/>
            <person name="Boughton B.A."/>
            <person name="Woo Y.H."/>
            <person name="Gao G."/>
            <person name="Schijlen E.G.W.M."/>
            <person name="Guo X."/>
            <person name="Momin A.A."/>
            <person name="Negrao S."/>
            <person name="Al-Babili S."/>
            <person name="Gehring C."/>
            <person name="Roessner U."/>
            <person name="Jung C."/>
            <person name="Murphy K."/>
            <person name="Arold S.T."/>
            <person name="Gojobori T."/>
            <person name="van der Linden C.G."/>
            <person name="van Loo E.N."/>
            <person name="Jellen E.N."/>
            <person name="Maughan P.J."/>
            <person name="Tester M."/>
        </authorList>
    </citation>
    <scope>NUCLEOTIDE SEQUENCE [LARGE SCALE GENOMIC DNA]</scope>
    <source>
        <strain evidence="9">cv. PI 614886</strain>
    </source>
</reference>